<keyword evidence="3" id="KW-0597">Phosphoprotein</keyword>
<comment type="caution">
    <text evidence="12">The sequence shown here is derived from an EMBL/GenBank/DDBJ whole genome shotgun (WGS) entry which is preliminary data.</text>
</comment>
<dbReference type="Pfam" id="PF07730">
    <property type="entry name" value="HisKA_3"/>
    <property type="match status" value="1"/>
</dbReference>
<dbReference type="InterPro" id="IPR050482">
    <property type="entry name" value="Sensor_HK_TwoCompSys"/>
</dbReference>
<dbReference type="RefSeq" id="WP_173123575.1">
    <property type="nucleotide sequence ID" value="NZ_CBCSGW010000061.1"/>
</dbReference>
<evidence type="ECO:0000256" key="1">
    <source>
        <dbReference type="ARBA" id="ARBA00000085"/>
    </source>
</evidence>
<evidence type="ECO:0000256" key="6">
    <source>
        <dbReference type="ARBA" id="ARBA00022777"/>
    </source>
</evidence>
<sequence length="315" mass="33961">MRASDAGIALLVAVLFWGSGIWTDGQAIALGAAQIVPLVARRRAPGTVLVIVTVATLAHVLYGLSKNIGYVPVLVGLYSASNTVWLCSGAAMALGLAMSMVRGPVNGGLLALAISAVAWTLGVERQRHLADRARLAELEAAQRRERTAMHLHDTLGQTTTVMLVQAEALRAVGTLAEADLRRVDAILAAGREAMTEVRRALRDLRDDVTPDRDTDLPHLVERLREAGLVVDLPEIPHWAERVVAEALTNVLRHAGPGTTATVTVTDAYVEIRNRIPVLSRPRGAGFGLSSLERELGSRLVCGRRGRYWVVRAYFP</sequence>
<name>A0ABX2EVS3_9PSEU</name>
<dbReference type="InterPro" id="IPR011712">
    <property type="entry name" value="Sig_transdc_His_kin_sub3_dim/P"/>
</dbReference>
<dbReference type="Gene3D" id="1.20.5.1930">
    <property type="match status" value="1"/>
</dbReference>
<dbReference type="InterPro" id="IPR036890">
    <property type="entry name" value="HATPase_C_sf"/>
</dbReference>
<feature type="transmembrane region" description="Helical" evidence="9">
    <location>
        <begin position="76"/>
        <end position="98"/>
    </location>
</feature>
<dbReference type="Pfam" id="PF23539">
    <property type="entry name" value="DUF7134"/>
    <property type="match status" value="1"/>
</dbReference>
<evidence type="ECO:0000256" key="9">
    <source>
        <dbReference type="SAM" id="Phobius"/>
    </source>
</evidence>
<evidence type="ECO:0000256" key="8">
    <source>
        <dbReference type="ARBA" id="ARBA00023012"/>
    </source>
</evidence>
<evidence type="ECO:0000313" key="12">
    <source>
        <dbReference type="EMBL" id="NRN63128.1"/>
    </source>
</evidence>
<keyword evidence="4" id="KW-0808">Transferase</keyword>
<reference evidence="12 13" key="1">
    <citation type="submission" date="2020-01" db="EMBL/GenBank/DDBJ databases">
        <title>Kibdelosporangium persica a novel Actinomycetes from a hot desert in Iran.</title>
        <authorList>
            <person name="Safaei N."/>
            <person name="Zaburannyi N."/>
            <person name="Mueller R."/>
            <person name="Wink J."/>
        </authorList>
    </citation>
    <scope>NUCLEOTIDE SEQUENCE [LARGE SCALE GENOMIC DNA]</scope>
    <source>
        <strain evidence="12 13">4NS15</strain>
    </source>
</reference>
<dbReference type="InterPro" id="IPR055558">
    <property type="entry name" value="DUF7134"/>
</dbReference>
<evidence type="ECO:0000259" key="11">
    <source>
        <dbReference type="Pfam" id="PF23539"/>
    </source>
</evidence>
<keyword evidence="9" id="KW-0472">Membrane</keyword>
<evidence type="ECO:0000256" key="2">
    <source>
        <dbReference type="ARBA" id="ARBA00012438"/>
    </source>
</evidence>
<evidence type="ECO:0000313" key="13">
    <source>
        <dbReference type="Proteomes" id="UP000763557"/>
    </source>
</evidence>
<dbReference type="PANTHER" id="PTHR24421:SF10">
    <property type="entry name" value="NITRATE_NITRITE SENSOR PROTEIN NARQ"/>
    <property type="match status" value="1"/>
</dbReference>
<feature type="transmembrane region" description="Helical" evidence="9">
    <location>
        <begin position="45"/>
        <end position="64"/>
    </location>
</feature>
<dbReference type="EC" id="2.7.13.3" evidence="2"/>
<dbReference type="Gene3D" id="3.30.565.10">
    <property type="entry name" value="Histidine kinase-like ATPase, C-terminal domain"/>
    <property type="match status" value="1"/>
</dbReference>
<dbReference type="EMBL" id="JAAATY010000001">
    <property type="protein sequence ID" value="NRN63128.1"/>
    <property type="molecule type" value="Genomic_DNA"/>
</dbReference>
<feature type="transmembrane region" description="Helical" evidence="9">
    <location>
        <begin position="104"/>
        <end position="123"/>
    </location>
</feature>
<evidence type="ECO:0000256" key="5">
    <source>
        <dbReference type="ARBA" id="ARBA00022741"/>
    </source>
</evidence>
<accession>A0ABX2EVS3</accession>
<keyword evidence="5" id="KW-0547">Nucleotide-binding</keyword>
<keyword evidence="13" id="KW-1185">Reference proteome</keyword>
<keyword evidence="6 12" id="KW-0418">Kinase</keyword>
<evidence type="ECO:0000256" key="3">
    <source>
        <dbReference type="ARBA" id="ARBA00022553"/>
    </source>
</evidence>
<organism evidence="12 13">
    <name type="scientific">Kibdelosporangium persicum</name>
    <dbReference type="NCBI Taxonomy" id="2698649"/>
    <lineage>
        <taxon>Bacteria</taxon>
        <taxon>Bacillati</taxon>
        <taxon>Actinomycetota</taxon>
        <taxon>Actinomycetes</taxon>
        <taxon>Pseudonocardiales</taxon>
        <taxon>Pseudonocardiaceae</taxon>
        <taxon>Kibdelosporangium</taxon>
    </lineage>
</organism>
<dbReference type="GO" id="GO:0016301">
    <property type="term" value="F:kinase activity"/>
    <property type="evidence" value="ECO:0007669"/>
    <property type="project" value="UniProtKB-KW"/>
</dbReference>
<keyword evidence="8" id="KW-0902">Two-component regulatory system</keyword>
<feature type="domain" description="Signal transduction histidine kinase subgroup 3 dimerisation and phosphoacceptor" evidence="10">
    <location>
        <begin position="144"/>
        <end position="207"/>
    </location>
</feature>
<proteinExistence type="predicted"/>
<evidence type="ECO:0000256" key="4">
    <source>
        <dbReference type="ARBA" id="ARBA00022679"/>
    </source>
</evidence>
<dbReference type="PANTHER" id="PTHR24421">
    <property type="entry name" value="NITRATE/NITRITE SENSOR PROTEIN NARX-RELATED"/>
    <property type="match status" value="1"/>
</dbReference>
<dbReference type="Proteomes" id="UP000763557">
    <property type="component" value="Unassembled WGS sequence"/>
</dbReference>
<gene>
    <name evidence="12" type="ORF">GC106_3290</name>
</gene>
<keyword evidence="9" id="KW-0812">Transmembrane</keyword>
<comment type="catalytic activity">
    <reaction evidence="1">
        <text>ATP + protein L-histidine = ADP + protein N-phospho-L-histidine.</text>
        <dbReference type="EC" id="2.7.13.3"/>
    </reaction>
</comment>
<feature type="domain" description="DUF7134" evidence="11">
    <location>
        <begin position="6"/>
        <end position="104"/>
    </location>
</feature>
<protein>
    <recommendedName>
        <fullName evidence="2">histidine kinase</fullName>
        <ecNumber evidence="2">2.7.13.3</ecNumber>
    </recommendedName>
</protein>
<evidence type="ECO:0000259" key="10">
    <source>
        <dbReference type="Pfam" id="PF07730"/>
    </source>
</evidence>
<keyword evidence="7" id="KW-0067">ATP-binding</keyword>
<keyword evidence="9" id="KW-1133">Transmembrane helix</keyword>
<evidence type="ECO:0000256" key="7">
    <source>
        <dbReference type="ARBA" id="ARBA00022840"/>
    </source>
</evidence>